<dbReference type="PANTHER" id="PTHR32141">
    <property type="match status" value="1"/>
</dbReference>
<accession>I1QHQ9</accession>
<evidence type="ECO:0000313" key="1">
    <source>
        <dbReference type="EnsemblPlants" id="ORGLA08G0096000.1"/>
    </source>
</evidence>
<sequence>MAKGTASRDRLSELPGDLLIRTLSFAPVKQAASSTLLSRRWRLQPLWLETGTVNIDLTSDEFLDRTFHRGWGEAGPSTWEDEGDARAALRRRRHGLKKLTVTVTADRDHDDGYVFGCVRRDFSRYLNPDQFRGTCVGLLRHVEELRLECQVASGSLPSPPRYKYAADPGVEYDLYLGMLPCEDFRVLDIAGCCLKVTTTEWLWDWIAYPCLTTLRLRRCTVRLCDLQKVILAAPRLAELRLESVTFSDRPPLSGFIYSGFIFDEHIHLHCPAVTSFTMVNCHIDGRTFELDAPSLICFRCAQVPSLYFSVSLKSAAPCLAQVDLGSISGTATLGPLLTTMCHISVLKLTVYSIVGDIKFGYFPLFPNLKHLVIEELCGFAMDGGLSAAATAVGDMLCRCPEIRELRIRFSWLEYLNESADDHLGADLTAYLKSSACGLQESDYCKVSESDTPATGSTQNFCSSWQNSLRKVVIQFQKGKLTCSQVQLVKFLAEKAAVLEEFDIEGGNQDGTDHINSKIATWRTHSAGACAGEVVIASAAVLPPPAEDTRWDRAWYKYNCDFPVLGKGPPWIWDGTGYKLHFPILPRRQHRPTSDRGY</sequence>
<dbReference type="Gene3D" id="3.80.10.10">
    <property type="entry name" value="Ribonuclease Inhibitor"/>
    <property type="match status" value="1"/>
</dbReference>
<dbReference type="HOGENOM" id="CLU_024602_1_1_1"/>
<dbReference type="OMA" id="LMANCDF"/>
<evidence type="ECO:0000313" key="2">
    <source>
        <dbReference type="Proteomes" id="UP000007306"/>
    </source>
</evidence>
<dbReference type="eggNOG" id="ENOG502RRR7">
    <property type="taxonomic scope" value="Eukaryota"/>
</dbReference>
<dbReference type="GeneID" id="127783263"/>
<dbReference type="InterPro" id="IPR055302">
    <property type="entry name" value="F-box_dom-containing"/>
</dbReference>
<dbReference type="Proteomes" id="UP000007306">
    <property type="component" value="Chromosome 8"/>
</dbReference>
<evidence type="ECO:0008006" key="3">
    <source>
        <dbReference type="Google" id="ProtNLM"/>
    </source>
</evidence>
<dbReference type="Gramene" id="ORGLA08G0096000.1">
    <property type="protein sequence ID" value="ORGLA08G0096000.1"/>
    <property type="gene ID" value="ORGLA08G0096000"/>
</dbReference>
<protein>
    <recommendedName>
        <fullName evidence="3">F-box domain-containing protein</fullName>
    </recommendedName>
</protein>
<keyword evidence="2" id="KW-1185">Reference proteome</keyword>
<organism evidence="1 2">
    <name type="scientific">Oryza glaberrima</name>
    <name type="common">African rice</name>
    <dbReference type="NCBI Taxonomy" id="4538"/>
    <lineage>
        <taxon>Eukaryota</taxon>
        <taxon>Viridiplantae</taxon>
        <taxon>Streptophyta</taxon>
        <taxon>Embryophyta</taxon>
        <taxon>Tracheophyta</taxon>
        <taxon>Spermatophyta</taxon>
        <taxon>Magnoliopsida</taxon>
        <taxon>Liliopsida</taxon>
        <taxon>Poales</taxon>
        <taxon>Poaceae</taxon>
        <taxon>BOP clade</taxon>
        <taxon>Oryzoideae</taxon>
        <taxon>Oryzeae</taxon>
        <taxon>Oryzinae</taxon>
        <taxon>Oryza</taxon>
    </lineage>
</organism>
<dbReference type="KEGG" id="ogl:127783263"/>
<dbReference type="InterPro" id="IPR036047">
    <property type="entry name" value="F-box-like_dom_sf"/>
</dbReference>
<dbReference type="SUPFAM" id="SSF52047">
    <property type="entry name" value="RNI-like"/>
    <property type="match status" value="1"/>
</dbReference>
<dbReference type="EnsemblPlants" id="ORGLA08G0096000.1">
    <property type="protein sequence ID" value="ORGLA08G0096000.1"/>
    <property type="gene ID" value="ORGLA08G0096000"/>
</dbReference>
<dbReference type="InterPro" id="IPR032675">
    <property type="entry name" value="LRR_dom_sf"/>
</dbReference>
<proteinExistence type="predicted"/>
<name>I1QHQ9_ORYGL</name>
<gene>
    <name evidence="1" type="primary">LOC127783263</name>
</gene>
<reference evidence="1" key="1">
    <citation type="submission" date="2015-06" db="UniProtKB">
        <authorList>
            <consortium name="EnsemblPlants"/>
        </authorList>
    </citation>
    <scope>IDENTIFICATION</scope>
</reference>
<dbReference type="PANTHER" id="PTHR32141:SF26">
    <property type="entry name" value="OS08G0328600 PROTEIN"/>
    <property type="match status" value="1"/>
</dbReference>
<dbReference type="SUPFAM" id="SSF81383">
    <property type="entry name" value="F-box domain"/>
    <property type="match status" value="1"/>
</dbReference>
<dbReference type="AlphaFoldDB" id="I1QHQ9"/>
<dbReference type="RefSeq" id="XP_052166460.1">
    <property type="nucleotide sequence ID" value="XM_052310500.1"/>
</dbReference>
<reference evidence="1 2" key="2">
    <citation type="submission" date="2018-04" db="EMBL/GenBank/DDBJ databases">
        <title>OglaRS2 (Oryza glaberrima Reference Sequence Version 2).</title>
        <authorList>
            <person name="Zhang J."/>
            <person name="Kudrna D."/>
            <person name="Lee S."/>
            <person name="Talag J."/>
            <person name="Rajasekar S."/>
            <person name="Wing R.A."/>
        </authorList>
    </citation>
    <scope>NUCLEOTIDE SEQUENCE [LARGE SCALE GENOMIC DNA]</scope>
    <source>
        <strain evidence="1 2">cv. IRGC 96717</strain>
    </source>
</reference>